<dbReference type="AlphaFoldDB" id="A0A165YW52"/>
<keyword evidence="3" id="KW-1185">Reference proteome</keyword>
<proteinExistence type="predicted"/>
<evidence type="ECO:0000256" key="1">
    <source>
        <dbReference type="SAM" id="MobiDB-lite"/>
    </source>
</evidence>
<organism evidence="2 3">
    <name type="scientific">Athelia psychrophila</name>
    <dbReference type="NCBI Taxonomy" id="1759441"/>
    <lineage>
        <taxon>Eukaryota</taxon>
        <taxon>Fungi</taxon>
        <taxon>Dikarya</taxon>
        <taxon>Basidiomycota</taxon>
        <taxon>Agaricomycotina</taxon>
        <taxon>Agaricomycetes</taxon>
        <taxon>Agaricomycetidae</taxon>
        <taxon>Atheliales</taxon>
        <taxon>Atheliaceae</taxon>
        <taxon>Athelia</taxon>
    </lineage>
</organism>
<gene>
    <name evidence="2" type="ORF">FIBSPDRAFT_227405</name>
</gene>
<evidence type="ECO:0000313" key="3">
    <source>
        <dbReference type="Proteomes" id="UP000076532"/>
    </source>
</evidence>
<reference evidence="2 3" key="1">
    <citation type="journal article" date="2016" name="Mol. Biol. Evol.">
        <title>Comparative Genomics of Early-Diverging Mushroom-Forming Fungi Provides Insights into the Origins of Lignocellulose Decay Capabilities.</title>
        <authorList>
            <person name="Nagy L.G."/>
            <person name="Riley R."/>
            <person name="Tritt A."/>
            <person name="Adam C."/>
            <person name="Daum C."/>
            <person name="Floudas D."/>
            <person name="Sun H."/>
            <person name="Yadav J.S."/>
            <person name="Pangilinan J."/>
            <person name="Larsson K.H."/>
            <person name="Matsuura K."/>
            <person name="Barry K."/>
            <person name="Labutti K."/>
            <person name="Kuo R."/>
            <person name="Ohm R.A."/>
            <person name="Bhattacharya S.S."/>
            <person name="Shirouzu T."/>
            <person name="Yoshinaga Y."/>
            <person name="Martin F.M."/>
            <person name="Grigoriev I.V."/>
            <person name="Hibbett D.S."/>
        </authorList>
    </citation>
    <scope>NUCLEOTIDE SEQUENCE [LARGE SCALE GENOMIC DNA]</scope>
    <source>
        <strain evidence="2 3">CBS 109695</strain>
    </source>
</reference>
<dbReference type="EMBL" id="KV417689">
    <property type="protein sequence ID" value="KZP09979.1"/>
    <property type="molecule type" value="Genomic_DNA"/>
</dbReference>
<feature type="region of interest" description="Disordered" evidence="1">
    <location>
        <begin position="36"/>
        <end position="70"/>
    </location>
</feature>
<dbReference type="Proteomes" id="UP000076532">
    <property type="component" value="Unassembled WGS sequence"/>
</dbReference>
<sequence length="98" mass="11079">MINFVNNTDPSFKISSPETPAGGTYESFLNFFMAPDNGDKQFADGQQPQSGSWDSFFPQPLPESTSFQPQETLSPDYEPYTAYMYVLHQCLQGRPDPR</sequence>
<accession>A0A165YW52</accession>
<evidence type="ECO:0000313" key="2">
    <source>
        <dbReference type="EMBL" id="KZP09979.1"/>
    </source>
</evidence>
<feature type="compositionally biased region" description="Polar residues" evidence="1">
    <location>
        <begin position="44"/>
        <end position="53"/>
    </location>
</feature>
<protein>
    <submittedName>
        <fullName evidence="2">Uncharacterized protein</fullName>
    </submittedName>
</protein>
<name>A0A165YW52_9AGAM</name>